<evidence type="ECO:0000256" key="11">
    <source>
        <dbReference type="ARBA" id="ARBA00024535"/>
    </source>
</evidence>
<evidence type="ECO:0000256" key="1">
    <source>
        <dbReference type="ARBA" id="ARBA00001947"/>
    </source>
</evidence>
<evidence type="ECO:0000256" key="10">
    <source>
        <dbReference type="ARBA" id="ARBA00023098"/>
    </source>
</evidence>
<dbReference type="EMBL" id="AFIJ01000008">
    <property type="protein sequence ID" value="EGL41855.1"/>
    <property type="molecule type" value="Genomic_DNA"/>
</dbReference>
<comment type="catalytic activity">
    <reaction evidence="11 12">
        <text>a UDP-3-O-[(3R)-3-hydroxyacyl]-N-acetyl-alpha-D-glucosamine + H2O = a UDP-3-O-[(3R)-3-hydroxyacyl]-alpha-D-glucosamine + acetate</text>
        <dbReference type="Rhea" id="RHEA:67816"/>
        <dbReference type="ChEBI" id="CHEBI:15377"/>
        <dbReference type="ChEBI" id="CHEBI:30089"/>
        <dbReference type="ChEBI" id="CHEBI:137740"/>
        <dbReference type="ChEBI" id="CHEBI:173225"/>
        <dbReference type="EC" id="3.5.1.108"/>
    </reaction>
</comment>
<dbReference type="NCBIfam" id="TIGR00325">
    <property type="entry name" value="lpxC"/>
    <property type="match status" value="1"/>
</dbReference>
<comment type="cofactor">
    <cofactor evidence="1 12">
        <name>Zn(2+)</name>
        <dbReference type="ChEBI" id="CHEBI:29105"/>
    </cofactor>
</comment>
<feature type="binding site" evidence="12">
    <location>
        <position position="80"/>
    </location>
    <ligand>
        <name>Zn(2+)</name>
        <dbReference type="ChEBI" id="CHEBI:29105"/>
    </ligand>
</feature>
<evidence type="ECO:0000256" key="4">
    <source>
        <dbReference type="ARBA" id="ARBA00012745"/>
    </source>
</evidence>
<dbReference type="PANTHER" id="PTHR33694">
    <property type="entry name" value="UDP-3-O-ACYL-N-ACETYLGLUCOSAMINE DEACETYLASE 1, MITOCHONDRIAL-RELATED"/>
    <property type="match status" value="1"/>
</dbReference>
<evidence type="ECO:0000256" key="9">
    <source>
        <dbReference type="ARBA" id="ARBA00022833"/>
    </source>
</evidence>
<name>A0ABP2L5A8_9FIRM</name>
<dbReference type="Gene3D" id="3.30.230.20">
    <property type="entry name" value="lpxc deacetylase, domain 1"/>
    <property type="match status" value="1"/>
</dbReference>
<dbReference type="PANTHER" id="PTHR33694:SF1">
    <property type="entry name" value="UDP-3-O-ACYL-N-ACETYLGLUCOSAMINE DEACETYLASE 1, MITOCHONDRIAL-RELATED"/>
    <property type="match status" value="1"/>
</dbReference>
<sequence length="279" mass="30770">MVTMKQTTLVQPVSYQGIGLHAALEVHMVLRPAPADTGIVFVRTDLPGRPSVQAHLSHVTNTMRATTLEAGAAKVFTVEHILSALSGLQIDNCTVEMDSPEPPVGDGSSLEFVRLIETAGVQVLDAPRREWIIKEQHLIQEEDKFVAVVPYDGYRITFTSINPHPLLGIQFLDTEITKETYVQKIAFARTIAFTGELEMLRQLGLGKGGTLENAVVYDETTCLSKVRTDDELVRHKVLDMIGDLALLGRPIRGHVIAVKSGHKLNNLLTHHIIKEFNAN</sequence>
<evidence type="ECO:0000256" key="5">
    <source>
        <dbReference type="ARBA" id="ARBA00022516"/>
    </source>
</evidence>
<proteinExistence type="inferred from homology"/>
<dbReference type="GO" id="GO:0016787">
    <property type="term" value="F:hydrolase activity"/>
    <property type="evidence" value="ECO:0007669"/>
    <property type="project" value="UniProtKB-KW"/>
</dbReference>
<evidence type="ECO:0000256" key="2">
    <source>
        <dbReference type="ARBA" id="ARBA00002923"/>
    </source>
</evidence>
<dbReference type="InterPro" id="IPR020568">
    <property type="entry name" value="Ribosomal_Su5_D2-typ_SF"/>
</dbReference>
<evidence type="ECO:0000313" key="14">
    <source>
        <dbReference type="Proteomes" id="UP000004018"/>
    </source>
</evidence>
<keyword evidence="10 12" id="KW-0443">Lipid metabolism</keyword>
<evidence type="ECO:0000256" key="3">
    <source>
        <dbReference type="ARBA" id="ARBA00005002"/>
    </source>
</evidence>
<dbReference type="InterPro" id="IPR011334">
    <property type="entry name" value="UDP-acyl_GlcNac_deAcase_C"/>
</dbReference>
<dbReference type="Proteomes" id="UP000004018">
    <property type="component" value="Unassembled WGS sequence"/>
</dbReference>
<dbReference type="InterPro" id="IPR015870">
    <property type="entry name" value="UDP-acyl_N-AcGlcN_deAcase_N"/>
</dbReference>
<protein>
    <recommendedName>
        <fullName evidence="4 12">UDP-3-O-acyl-N-acetylglucosamine deacetylase</fullName>
        <shortName evidence="12">UDP-3-O-acyl-GlcNAc deacetylase</shortName>
        <ecNumber evidence="4 12">3.5.1.108</ecNumber>
    </recommendedName>
    <alternativeName>
        <fullName evidence="12">UDP-3-O-[R-3-hydroxymyristoyl]-N-acetylglucosamine deacetylase</fullName>
    </alternativeName>
</protein>
<keyword evidence="6 12" id="KW-0441">Lipid A biosynthesis</keyword>
<comment type="caution">
    <text evidence="13">The sequence shown here is derived from an EMBL/GenBank/DDBJ whole genome shotgun (WGS) entry which is preliminary data.</text>
</comment>
<dbReference type="HAMAP" id="MF_00388">
    <property type="entry name" value="LpxC"/>
    <property type="match status" value="1"/>
</dbReference>
<comment type="similarity">
    <text evidence="12">Belongs to the LpxC family.</text>
</comment>
<keyword evidence="14" id="KW-1185">Reference proteome</keyword>
<keyword evidence="5 12" id="KW-0444">Lipid biosynthesis</keyword>
<feature type="binding site" evidence="12">
    <location>
        <position position="239"/>
    </location>
    <ligand>
        <name>Zn(2+)</name>
        <dbReference type="ChEBI" id="CHEBI:29105"/>
    </ligand>
</feature>
<reference evidence="13 14" key="1">
    <citation type="submission" date="2011-04" db="EMBL/GenBank/DDBJ databases">
        <authorList>
            <person name="Harkins D.M."/>
            <person name="Madupu R."/>
            <person name="Durkin A.S."/>
            <person name="Torralba M."/>
            <person name="Methe B."/>
            <person name="Sutton G.G."/>
            <person name="Nelson K.E."/>
        </authorList>
    </citation>
    <scope>NUCLEOTIDE SEQUENCE [LARGE SCALE GENOMIC DNA]</scope>
    <source>
        <strain evidence="13 14">UPII 199-6</strain>
    </source>
</reference>
<evidence type="ECO:0000313" key="13">
    <source>
        <dbReference type="EMBL" id="EGL41855.1"/>
    </source>
</evidence>
<comment type="pathway">
    <text evidence="3 12">Glycolipid biosynthesis; lipid IV(A) biosynthesis; lipid IV(A) from (3R)-3-hydroxytetradecanoyl-[acyl-carrier-protein] and UDP-N-acetyl-alpha-D-glucosamine: step 2/6.</text>
</comment>
<dbReference type="EC" id="3.5.1.108" evidence="4 12"/>
<evidence type="ECO:0000256" key="8">
    <source>
        <dbReference type="ARBA" id="ARBA00022801"/>
    </source>
</evidence>
<evidence type="ECO:0000256" key="7">
    <source>
        <dbReference type="ARBA" id="ARBA00022723"/>
    </source>
</evidence>
<feature type="active site" description="Proton donor" evidence="12">
    <location>
        <position position="262"/>
    </location>
</feature>
<dbReference type="Pfam" id="PF03331">
    <property type="entry name" value="LpxC"/>
    <property type="match status" value="1"/>
</dbReference>
<evidence type="ECO:0000256" key="6">
    <source>
        <dbReference type="ARBA" id="ARBA00022556"/>
    </source>
</evidence>
<feature type="binding site" evidence="12">
    <location>
        <position position="235"/>
    </location>
    <ligand>
        <name>Zn(2+)</name>
        <dbReference type="ChEBI" id="CHEBI:29105"/>
    </ligand>
</feature>
<dbReference type="SUPFAM" id="SSF54211">
    <property type="entry name" value="Ribosomal protein S5 domain 2-like"/>
    <property type="match status" value="2"/>
</dbReference>
<comment type="function">
    <text evidence="2 12">Catalyzes the hydrolysis of UDP-3-O-myristoyl-N-acetylglucosamine to form UDP-3-O-myristoylglucosamine and acetate, the committed step in lipid A biosynthesis.</text>
</comment>
<keyword evidence="7 12" id="KW-0479">Metal-binding</keyword>
<evidence type="ECO:0000256" key="12">
    <source>
        <dbReference type="HAMAP-Rule" id="MF_00388"/>
    </source>
</evidence>
<dbReference type="InterPro" id="IPR004463">
    <property type="entry name" value="UDP-acyl_GlcNac_deAcase"/>
</dbReference>
<accession>A0ABP2L5A8</accession>
<keyword evidence="9 12" id="KW-0862">Zinc</keyword>
<keyword evidence="8 12" id="KW-0378">Hydrolase</keyword>
<gene>
    <name evidence="12 13" type="primary">lpxC</name>
    <name evidence="13" type="ORF">HMPREF1039_0017</name>
</gene>
<dbReference type="Gene3D" id="3.30.1700.10">
    <property type="entry name" value="lpxc deacetylase, domain 2"/>
    <property type="match status" value="1"/>
</dbReference>
<dbReference type="RefSeq" id="WP_007390645.1">
    <property type="nucleotide sequence ID" value="NZ_AFIJ01000008.1"/>
</dbReference>
<organism evidence="13 14">
    <name type="scientific">Megasphaera lornae</name>
    <dbReference type="NCBI Taxonomy" id="1000568"/>
    <lineage>
        <taxon>Bacteria</taxon>
        <taxon>Bacillati</taxon>
        <taxon>Bacillota</taxon>
        <taxon>Negativicutes</taxon>
        <taxon>Veillonellales</taxon>
        <taxon>Veillonellaceae</taxon>
        <taxon>Megasphaera</taxon>
    </lineage>
</organism>